<keyword evidence="15" id="KW-0378">Hydrolase</keyword>
<dbReference type="FunFam" id="1.10.3810.10:FF:000003">
    <property type="entry name" value="Penicillin-binding protein 1a"/>
    <property type="match status" value="1"/>
</dbReference>
<keyword evidence="12" id="KW-0328">Glycosyltransferase</keyword>
<evidence type="ECO:0000256" key="8">
    <source>
        <dbReference type="ARBA" id="ARBA00022475"/>
    </source>
</evidence>
<evidence type="ECO:0000256" key="22">
    <source>
        <dbReference type="ARBA" id="ARBA00023268"/>
    </source>
</evidence>
<dbReference type="GO" id="GO:0030288">
    <property type="term" value="C:outer membrane-bounded periplasmic space"/>
    <property type="evidence" value="ECO:0007669"/>
    <property type="project" value="TreeGrafter"/>
</dbReference>
<accession>A0A9X0W829</accession>
<comment type="pathway">
    <text evidence="3">Cell wall biogenesis; peptidoglycan biosynthesis.</text>
</comment>
<keyword evidence="32" id="KW-1185">Reference proteome</keyword>
<dbReference type="InterPro" id="IPR050396">
    <property type="entry name" value="Glycosyltr_51/Transpeptidase"/>
</dbReference>
<evidence type="ECO:0000256" key="19">
    <source>
        <dbReference type="ARBA" id="ARBA00022989"/>
    </source>
</evidence>
<evidence type="ECO:0000256" key="2">
    <source>
        <dbReference type="ARBA" id="ARBA00004249"/>
    </source>
</evidence>
<organism evidence="31 32">
    <name type="scientific">Lamprobacter modestohalophilus</name>
    <dbReference type="NCBI Taxonomy" id="1064514"/>
    <lineage>
        <taxon>Bacteria</taxon>
        <taxon>Pseudomonadati</taxon>
        <taxon>Pseudomonadota</taxon>
        <taxon>Gammaproteobacteria</taxon>
        <taxon>Chromatiales</taxon>
        <taxon>Chromatiaceae</taxon>
        <taxon>Lamprobacter</taxon>
    </lineage>
</organism>
<evidence type="ECO:0000259" key="28">
    <source>
        <dbReference type="Pfam" id="PF00905"/>
    </source>
</evidence>
<keyword evidence="19" id="KW-1133">Transmembrane helix</keyword>
<dbReference type="EC" id="3.4.16.4" evidence="6"/>
<comment type="subcellular location">
    <subcellularLocation>
        <location evidence="2">Cell inner membrane</location>
        <topology evidence="2">Single-pass type II membrane protein</topology>
    </subcellularLocation>
</comment>
<comment type="function">
    <text evidence="1">Cell wall formation. Synthesis of cross-linked peptidoglycan from the lipid intermediates. The enzyme has a penicillin-insensitive transglycosylase N-terminal domain (formation of linear glycan strands) and a penicillin-sensitive transpeptidase C-terminal domain (cross-linking of the peptide subunits).</text>
</comment>
<dbReference type="Pfam" id="PF00912">
    <property type="entry name" value="Transgly"/>
    <property type="match status" value="1"/>
</dbReference>
<evidence type="ECO:0000256" key="9">
    <source>
        <dbReference type="ARBA" id="ARBA00022519"/>
    </source>
</evidence>
<evidence type="ECO:0000256" key="27">
    <source>
        <dbReference type="ARBA" id="ARBA00060592"/>
    </source>
</evidence>
<dbReference type="AlphaFoldDB" id="A0A9X0W829"/>
<keyword evidence="16" id="KW-0133">Cell shape</keyword>
<dbReference type="Pfam" id="PF00905">
    <property type="entry name" value="Transpeptidase"/>
    <property type="match status" value="1"/>
</dbReference>
<dbReference type="InterPro" id="IPR031376">
    <property type="entry name" value="PCB_OB"/>
</dbReference>
<dbReference type="GO" id="GO:0046677">
    <property type="term" value="P:response to antibiotic"/>
    <property type="evidence" value="ECO:0007669"/>
    <property type="project" value="UniProtKB-KW"/>
</dbReference>
<dbReference type="InterPro" id="IPR023346">
    <property type="entry name" value="Lysozyme-like_dom_sf"/>
</dbReference>
<evidence type="ECO:0000313" key="32">
    <source>
        <dbReference type="Proteomes" id="UP001138768"/>
    </source>
</evidence>
<keyword evidence="17" id="KW-0735">Signal-anchor</keyword>
<evidence type="ECO:0000256" key="3">
    <source>
        <dbReference type="ARBA" id="ARBA00004752"/>
    </source>
</evidence>
<dbReference type="Gene3D" id="1.10.3810.10">
    <property type="entry name" value="Biosynthetic peptidoglycan transglycosylase-like"/>
    <property type="match status" value="1"/>
</dbReference>
<comment type="pathway">
    <text evidence="27">Glycan biosynthesis.</text>
</comment>
<comment type="similarity">
    <text evidence="4">In the C-terminal section; belongs to the transpeptidase family.</text>
</comment>
<dbReference type="PANTHER" id="PTHR32282:SF27">
    <property type="entry name" value="PENICILLIN-BINDING PROTEIN 1A"/>
    <property type="match status" value="1"/>
</dbReference>
<dbReference type="GO" id="GO:0009002">
    <property type="term" value="F:serine-type D-Ala-D-Ala carboxypeptidase activity"/>
    <property type="evidence" value="ECO:0007669"/>
    <property type="project" value="UniProtKB-EC"/>
</dbReference>
<evidence type="ECO:0000256" key="4">
    <source>
        <dbReference type="ARBA" id="ARBA00007090"/>
    </source>
</evidence>
<protein>
    <recommendedName>
        <fullName evidence="7">Penicillin-binding protein 1A</fullName>
        <ecNumber evidence="25">2.4.99.28</ecNumber>
        <ecNumber evidence="6">3.4.16.4</ecNumber>
    </recommendedName>
</protein>
<keyword evidence="23" id="KW-0961">Cell wall biogenesis/degradation</keyword>
<dbReference type="EC" id="2.4.99.28" evidence="25"/>
<evidence type="ECO:0000313" key="31">
    <source>
        <dbReference type="EMBL" id="MBK1618536.1"/>
    </source>
</evidence>
<dbReference type="GO" id="GO:0008658">
    <property type="term" value="F:penicillin binding"/>
    <property type="evidence" value="ECO:0007669"/>
    <property type="project" value="InterPro"/>
</dbReference>
<name>A0A9X0W829_9GAMM</name>
<sequence>MVSEGLAIPFDLALIGAFGAAVVLSAIEADLPQVDALAEIEFEEPLRIFTAHGALMAEFGVQRRRAVAFEEIPPLLINAFVSVEDSRYFEHSGIDMIGLARAAVSVAKSGEATQGGSTITMQVARNFFLSPDKTIKRKLTEILLAWQLEARLSKEDILSLYLNKIFFGHRSYGVAAAAEFYYQKTLNDLTVAEMAMLAGLPKAPSANNPLSNPERALERRNFILERMHGFGYIDDTDFLLASTAPLSARRYVPTIELRADYLAEMARQEIVQRYGEEDAYRLGLRVYTTVDERLQLEADAALRKGLMDYNQRHGYHGPEATVEDIAAKDVDALDAILAARPRVPGLPVGVVTSATSSSAEVYLGDGEVRTLGLSQVKWARRFKTENWRGEAPRRVTDAVAVGDVIRLREAKAGEWVLAQVPKVSGALVALAPEDGAIRALSGGYAFEWSKFNRAVDAKRQPGSTFKPFVFAAALSKGYTPASLVKDERFEMPSANGMWRPKNADGKFMGPIRIRVALSKSRNLAIVNLINRMSVDYAREYIQNFGFALDSMPPDMSMALGSGSVVPIELARGFAVFANGGYRVLPYLIDRIEDAQGNLLFDEQPPRACMDCWIETEEEEARVLPVGASDDPPAPRAIDPRIAFNMDSMLKDVIESGTATRAKRLQRDDIAGKTGTTNESRDSWFAGYQPRLVTVVWVGRDDNKPLGRGEWGGTAALGIWMDFMEEALADIPVATIKQPEGMVPVRISLRSGEKTNSKSDSRIEFIRDEYQLMTLGPDPVKYAAPVARKTAPRRTAPRMLDELF</sequence>
<evidence type="ECO:0000256" key="11">
    <source>
        <dbReference type="ARBA" id="ARBA00022670"/>
    </source>
</evidence>
<dbReference type="SUPFAM" id="SSF53955">
    <property type="entry name" value="Lysozyme-like"/>
    <property type="match status" value="1"/>
</dbReference>
<evidence type="ECO:0000256" key="20">
    <source>
        <dbReference type="ARBA" id="ARBA00023136"/>
    </source>
</evidence>
<keyword evidence="10" id="KW-0121">Carboxypeptidase</keyword>
<evidence type="ECO:0000256" key="16">
    <source>
        <dbReference type="ARBA" id="ARBA00022960"/>
    </source>
</evidence>
<evidence type="ECO:0000256" key="1">
    <source>
        <dbReference type="ARBA" id="ARBA00002624"/>
    </source>
</evidence>
<evidence type="ECO:0000256" key="26">
    <source>
        <dbReference type="ARBA" id="ARBA00049902"/>
    </source>
</evidence>
<proteinExistence type="inferred from homology"/>
<dbReference type="InterPro" id="IPR001264">
    <property type="entry name" value="Glyco_trans_51"/>
</dbReference>
<evidence type="ECO:0000256" key="23">
    <source>
        <dbReference type="ARBA" id="ARBA00023316"/>
    </source>
</evidence>
<dbReference type="Proteomes" id="UP001138768">
    <property type="component" value="Unassembled WGS sequence"/>
</dbReference>
<dbReference type="GO" id="GO:0006508">
    <property type="term" value="P:proteolysis"/>
    <property type="evidence" value="ECO:0007669"/>
    <property type="project" value="UniProtKB-KW"/>
</dbReference>
<evidence type="ECO:0000256" key="15">
    <source>
        <dbReference type="ARBA" id="ARBA00022801"/>
    </source>
</evidence>
<dbReference type="InterPro" id="IPR036950">
    <property type="entry name" value="PBP_transglycosylase"/>
</dbReference>
<dbReference type="GO" id="GO:0008955">
    <property type="term" value="F:peptidoglycan glycosyltransferase activity"/>
    <property type="evidence" value="ECO:0007669"/>
    <property type="project" value="UniProtKB-EC"/>
</dbReference>
<keyword evidence="22" id="KW-0511">Multifunctional enzyme</keyword>
<dbReference type="SUPFAM" id="SSF56601">
    <property type="entry name" value="beta-lactamase/transpeptidase-like"/>
    <property type="match status" value="1"/>
</dbReference>
<dbReference type="Pfam" id="PF17092">
    <property type="entry name" value="PCB_OB"/>
    <property type="match status" value="1"/>
</dbReference>
<feature type="domain" description="Penicillin-binding protein transpeptidase" evidence="28">
    <location>
        <begin position="425"/>
        <end position="691"/>
    </location>
</feature>
<keyword evidence="21" id="KW-0046">Antibiotic resistance</keyword>
<keyword evidence="9" id="KW-0997">Cell inner membrane</keyword>
<dbReference type="GO" id="GO:0009252">
    <property type="term" value="P:peptidoglycan biosynthetic process"/>
    <property type="evidence" value="ECO:0007669"/>
    <property type="project" value="UniProtKB-KW"/>
</dbReference>
<dbReference type="GO" id="GO:0071555">
    <property type="term" value="P:cell wall organization"/>
    <property type="evidence" value="ECO:0007669"/>
    <property type="project" value="UniProtKB-KW"/>
</dbReference>
<evidence type="ECO:0000256" key="6">
    <source>
        <dbReference type="ARBA" id="ARBA00012448"/>
    </source>
</evidence>
<gene>
    <name evidence="31" type="ORF">CKO42_08805</name>
</gene>
<comment type="similarity">
    <text evidence="5">In the N-terminal section; belongs to the glycosyltransferase 51 family.</text>
</comment>
<dbReference type="GO" id="GO:0005886">
    <property type="term" value="C:plasma membrane"/>
    <property type="evidence" value="ECO:0007669"/>
    <property type="project" value="UniProtKB-SubCell"/>
</dbReference>
<dbReference type="EMBL" id="NRRY01000011">
    <property type="protein sequence ID" value="MBK1618536.1"/>
    <property type="molecule type" value="Genomic_DNA"/>
</dbReference>
<comment type="catalytic activity">
    <reaction evidence="26">
        <text>[GlcNAc-(1-&gt;4)-Mur2Ac(oyl-L-Ala-gamma-D-Glu-L-Lys-D-Ala-D-Ala)](n)-di-trans,octa-cis-undecaprenyl diphosphate + beta-D-GlcNAc-(1-&gt;4)-Mur2Ac(oyl-L-Ala-gamma-D-Glu-L-Lys-D-Ala-D-Ala)-di-trans,octa-cis-undecaprenyl diphosphate = [GlcNAc-(1-&gt;4)-Mur2Ac(oyl-L-Ala-gamma-D-Glu-L-Lys-D-Ala-D-Ala)](n+1)-di-trans,octa-cis-undecaprenyl diphosphate + di-trans,octa-cis-undecaprenyl diphosphate + H(+)</text>
        <dbReference type="Rhea" id="RHEA:23708"/>
        <dbReference type="Rhea" id="RHEA-COMP:9602"/>
        <dbReference type="Rhea" id="RHEA-COMP:9603"/>
        <dbReference type="ChEBI" id="CHEBI:15378"/>
        <dbReference type="ChEBI" id="CHEBI:58405"/>
        <dbReference type="ChEBI" id="CHEBI:60033"/>
        <dbReference type="ChEBI" id="CHEBI:78435"/>
        <dbReference type="EC" id="2.4.99.28"/>
    </reaction>
</comment>
<evidence type="ECO:0000256" key="24">
    <source>
        <dbReference type="ARBA" id="ARBA00034000"/>
    </source>
</evidence>
<dbReference type="PANTHER" id="PTHR32282">
    <property type="entry name" value="BINDING PROTEIN TRANSPEPTIDASE, PUTATIVE-RELATED"/>
    <property type="match status" value="1"/>
</dbReference>
<dbReference type="InterPro" id="IPR012338">
    <property type="entry name" value="Beta-lactam/transpept-like"/>
</dbReference>
<reference evidence="31 32" key="1">
    <citation type="journal article" date="2020" name="Microorganisms">
        <title>Osmotic Adaptation and Compatible Solute Biosynthesis of Phototrophic Bacteria as Revealed from Genome Analyses.</title>
        <authorList>
            <person name="Imhoff J.F."/>
            <person name="Rahn T."/>
            <person name="Kunzel S."/>
            <person name="Keller A."/>
            <person name="Neulinger S.C."/>
        </authorList>
    </citation>
    <scope>NUCLEOTIDE SEQUENCE [LARGE SCALE GENOMIC DNA]</scope>
    <source>
        <strain evidence="31 32">DSM 25653</strain>
    </source>
</reference>
<feature type="domain" description="Glycosyl transferase family 51" evidence="29">
    <location>
        <begin position="53"/>
        <end position="228"/>
    </location>
</feature>
<keyword evidence="20" id="KW-0472">Membrane</keyword>
<evidence type="ECO:0000256" key="14">
    <source>
        <dbReference type="ARBA" id="ARBA00022692"/>
    </source>
</evidence>
<evidence type="ECO:0000256" key="17">
    <source>
        <dbReference type="ARBA" id="ARBA00022968"/>
    </source>
</evidence>
<keyword evidence="14" id="KW-0812">Transmembrane</keyword>
<evidence type="ECO:0000259" key="29">
    <source>
        <dbReference type="Pfam" id="PF00912"/>
    </source>
</evidence>
<keyword evidence="11" id="KW-0645">Protease</keyword>
<evidence type="ECO:0000259" key="30">
    <source>
        <dbReference type="Pfam" id="PF17092"/>
    </source>
</evidence>
<evidence type="ECO:0000256" key="5">
    <source>
        <dbReference type="ARBA" id="ARBA00007739"/>
    </source>
</evidence>
<keyword evidence="8" id="KW-1003">Cell membrane</keyword>
<comment type="caution">
    <text evidence="31">The sequence shown here is derived from an EMBL/GenBank/DDBJ whole genome shotgun (WGS) entry which is preliminary data.</text>
</comment>
<dbReference type="GO" id="GO:0008360">
    <property type="term" value="P:regulation of cell shape"/>
    <property type="evidence" value="ECO:0007669"/>
    <property type="project" value="UniProtKB-KW"/>
</dbReference>
<feature type="domain" description="Penicillin-binding protein OB-like" evidence="30">
    <location>
        <begin position="315"/>
        <end position="423"/>
    </location>
</feature>
<evidence type="ECO:0000256" key="12">
    <source>
        <dbReference type="ARBA" id="ARBA00022676"/>
    </source>
</evidence>
<dbReference type="NCBIfam" id="TIGR02074">
    <property type="entry name" value="PBP_1a_fam"/>
    <property type="match status" value="1"/>
</dbReference>
<evidence type="ECO:0000256" key="25">
    <source>
        <dbReference type="ARBA" id="ARBA00044770"/>
    </source>
</evidence>
<keyword evidence="13" id="KW-0808">Transferase</keyword>
<comment type="catalytic activity">
    <reaction evidence="24">
        <text>Preferential cleavage: (Ac)2-L-Lys-D-Ala-|-D-Ala. Also transpeptidation of peptidyl-alanyl moieties that are N-acyl substituents of D-alanine.</text>
        <dbReference type="EC" id="3.4.16.4"/>
    </reaction>
</comment>
<evidence type="ECO:0000256" key="7">
    <source>
        <dbReference type="ARBA" id="ARBA00018638"/>
    </source>
</evidence>
<keyword evidence="18" id="KW-0573">Peptidoglycan synthesis</keyword>
<dbReference type="Gene3D" id="3.40.710.10">
    <property type="entry name" value="DD-peptidase/beta-lactamase superfamily"/>
    <property type="match status" value="2"/>
</dbReference>
<evidence type="ECO:0000256" key="10">
    <source>
        <dbReference type="ARBA" id="ARBA00022645"/>
    </source>
</evidence>
<evidence type="ECO:0000256" key="18">
    <source>
        <dbReference type="ARBA" id="ARBA00022984"/>
    </source>
</evidence>
<evidence type="ECO:0000256" key="21">
    <source>
        <dbReference type="ARBA" id="ARBA00023251"/>
    </source>
</evidence>
<dbReference type="InterPro" id="IPR001460">
    <property type="entry name" value="PCN-bd_Tpept"/>
</dbReference>
<evidence type="ECO:0000256" key="13">
    <source>
        <dbReference type="ARBA" id="ARBA00022679"/>
    </source>
</evidence>